<dbReference type="Pfam" id="PF05970">
    <property type="entry name" value="PIF1"/>
    <property type="match status" value="1"/>
</dbReference>
<keyword evidence="1" id="KW-0227">DNA damage</keyword>
<protein>
    <recommendedName>
        <fullName evidence="1">ATP-dependent DNA helicase</fullName>
        <ecNumber evidence="1">5.6.2.3</ecNumber>
    </recommendedName>
</protein>
<proteinExistence type="inferred from homology"/>
<dbReference type="GO" id="GO:0016787">
    <property type="term" value="F:hydrolase activity"/>
    <property type="evidence" value="ECO:0007669"/>
    <property type="project" value="UniProtKB-KW"/>
</dbReference>
<dbReference type="InterPro" id="IPR010285">
    <property type="entry name" value="DNA_helicase_pif1-like_DEAD"/>
</dbReference>
<dbReference type="KEGG" id="dcr:108219336"/>
<dbReference type="GO" id="GO:0043139">
    <property type="term" value="F:5'-3' DNA helicase activity"/>
    <property type="evidence" value="ECO:0007669"/>
    <property type="project" value="UniProtKB-EC"/>
</dbReference>
<keyword evidence="1" id="KW-0347">Helicase</keyword>
<comment type="catalytic activity">
    <reaction evidence="1">
        <text>ATP + H2O = ADP + phosphate + H(+)</text>
        <dbReference type="Rhea" id="RHEA:13065"/>
        <dbReference type="ChEBI" id="CHEBI:15377"/>
        <dbReference type="ChEBI" id="CHEBI:15378"/>
        <dbReference type="ChEBI" id="CHEBI:30616"/>
        <dbReference type="ChEBI" id="CHEBI:43474"/>
        <dbReference type="ChEBI" id="CHEBI:456216"/>
        <dbReference type="EC" id="5.6.2.3"/>
    </reaction>
</comment>
<name>A0AAF0W627_DAUCS</name>
<dbReference type="Gene3D" id="3.40.50.300">
    <property type="entry name" value="P-loop containing nucleotide triphosphate hydrolases"/>
    <property type="match status" value="1"/>
</dbReference>
<gene>
    <name evidence="3" type="ORF">DCAR_0101478</name>
</gene>
<reference evidence="3" key="2">
    <citation type="submission" date="2022-03" db="EMBL/GenBank/DDBJ databases">
        <title>Draft title - Genomic analysis of global carrot germplasm unveils the trajectory of domestication and the origin of high carotenoid orange carrot.</title>
        <authorList>
            <person name="Iorizzo M."/>
            <person name="Ellison S."/>
            <person name="Senalik D."/>
            <person name="Macko-Podgorni A."/>
            <person name="Grzebelus D."/>
            <person name="Bostan H."/>
            <person name="Rolling W."/>
            <person name="Curaba J."/>
            <person name="Simon P."/>
        </authorList>
    </citation>
    <scope>NUCLEOTIDE SEQUENCE</scope>
    <source>
        <tissue evidence="3">Leaf</tissue>
    </source>
</reference>
<evidence type="ECO:0000256" key="1">
    <source>
        <dbReference type="RuleBase" id="RU363044"/>
    </source>
</evidence>
<dbReference type="PANTHER" id="PTHR10492">
    <property type="match status" value="1"/>
</dbReference>
<dbReference type="Proteomes" id="UP000077755">
    <property type="component" value="Chromosome 1"/>
</dbReference>
<dbReference type="EC" id="5.6.2.3" evidence="1"/>
<dbReference type="GO" id="GO:0005524">
    <property type="term" value="F:ATP binding"/>
    <property type="evidence" value="ECO:0007669"/>
    <property type="project" value="UniProtKB-KW"/>
</dbReference>
<dbReference type="GO" id="GO:0000723">
    <property type="term" value="P:telomere maintenance"/>
    <property type="evidence" value="ECO:0007669"/>
    <property type="project" value="InterPro"/>
</dbReference>
<keyword evidence="1" id="KW-0067">ATP-binding</keyword>
<comment type="cofactor">
    <cofactor evidence="1">
        <name>Mg(2+)</name>
        <dbReference type="ChEBI" id="CHEBI:18420"/>
    </cofactor>
</comment>
<keyword evidence="1" id="KW-0233">DNA recombination</keyword>
<keyword evidence="1" id="KW-0234">DNA repair</keyword>
<evidence type="ECO:0000259" key="2">
    <source>
        <dbReference type="Pfam" id="PF05970"/>
    </source>
</evidence>
<dbReference type="InterPro" id="IPR027417">
    <property type="entry name" value="P-loop_NTPase"/>
</dbReference>
<dbReference type="GO" id="GO:0006281">
    <property type="term" value="P:DNA repair"/>
    <property type="evidence" value="ECO:0007669"/>
    <property type="project" value="UniProtKB-KW"/>
</dbReference>
<evidence type="ECO:0000313" key="3">
    <source>
        <dbReference type="EMBL" id="WOG82315.1"/>
    </source>
</evidence>
<dbReference type="AlphaFoldDB" id="A0AAF0W627"/>
<evidence type="ECO:0000313" key="4">
    <source>
        <dbReference type="Proteomes" id="UP000077755"/>
    </source>
</evidence>
<dbReference type="GO" id="GO:0006310">
    <property type="term" value="P:DNA recombination"/>
    <property type="evidence" value="ECO:0007669"/>
    <property type="project" value="UniProtKB-KW"/>
</dbReference>
<sequence>MYNFQKNFCGMNPKRYGTAEKITSESFDAWFTYTPLQVMKGERFYLRMLLNIVCGATSFEDVHTVNGIVYNTDKEACFQHGLLESDDEWHEAIRDASIHQTGAQLRELFVTMLLFRDVSDVTASWEQHWKSFSDDIELRQRRGSGKQNFLRKRGKTLEDFPTLLERDERFHRQSQNTLLYEENMYDTRALGIEVEKCRAMLNEQQSYVFETVVANVTIKKGDLFFVYGHGGTGKTFLWKTIINKLRSEEKIVLVVASSGIASLLIEGGRSAHSRFKIPIDIDENCTCNIQQQSFLAELIVQTDLIIWDEAPMNHKHIFEAVDRSVRDLMRHTDICNLEISFGGKMVLLGGDFRQIFPILPKKGREDIVMTSINKSYLWNECTIPLELYLDPKDDGKKVVIDTVYCDLHNMCGDAGYFKNRP</sequence>
<accession>A0AAF0W627</accession>
<dbReference type="SUPFAM" id="SSF52540">
    <property type="entry name" value="P-loop containing nucleoside triphosphate hydrolases"/>
    <property type="match status" value="1"/>
</dbReference>
<dbReference type="PANTHER" id="PTHR10492:SF57">
    <property type="entry name" value="ATP-DEPENDENT DNA HELICASE"/>
    <property type="match status" value="1"/>
</dbReference>
<keyword evidence="4" id="KW-1185">Reference proteome</keyword>
<dbReference type="EMBL" id="CP093343">
    <property type="protein sequence ID" value="WOG82315.1"/>
    <property type="molecule type" value="Genomic_DNA"/>
</dbReference>
<keyword evidence="1" id="KW-0378">Hydrolase</keyword>
<reference evidence="3" key="1">
    <citation type="journal article" date="2016" name="Nat. Genet.">
        <title>A high-quality carrot genome assembly provides new insights into carotenoid accumulation and asterid genome evolution.</title>
        <authorList>
            <person name="Iorizzo M."/>
            <person name="Ellison S."/>
            <person name="Senalik D."/>
            <person name="Zeng P."/>
            <person name="Satapoomin P."/>
            <person name="Huang J."/>
            <person name="Bowman M."/>
            <person name="Iovene M."/>
            <person name="Sanseverino W."/>
            <person name="Cavagnaro P."/>
            <person name="Yildiz M."/>
            <person name="Macko-Podgorni A."/>
            <person name="Moranska E."/>
            <person name="Grzebelus E."/>
            <person name="Grzebelus D."/>
            <person name="Ashrafi H."/>
            <person name="Zheng Z."/>
            <person name="Cheng S."/>
            <person name="Spooner D."/>
            <person name="Van Deynze A."/>
            <person name="Simon P."/>
        </authorList>
    </citation>
    <scope>NUCLEOTIDE SEQUENCE</scope>
    <source>
        <tissue evidence="3">Leaf</tissue>
    </source>
</reference>
<comment type="similarity">
    <text evidence="1">Belongs to the helicase family.</text>
</comment>
<feature type="domain" description="DNA helicase Pif1-like DEAD-box helicase" evidence="2">
    <location>
        <begin position="200"/>
        <end position="387"/>
    </location>
</feature>
<organism evidence="3 4">
    <name type="scientific">Daucus carota subsp. sativus</name>
    <name type="common">Carrot</name>
    <dbReference type="NCBI Taxonomy" id="79200"/>
    <lineage>
        <taxon>Eukaryota</taxon>
        <taxon>Viridiplantae</taxon>
        <taxon>Streptophyta</taxon>
        <taxon>Embryophyta</taxon>
        <taxon>Tracheophyta</taxon>
        <taxon>Spermatophyta</taxon>
        <taxon>Magnoliopsida</taxon>
        <taxon>eudicotyledons</taxon>
        <taxon>Gunneridae</taxon>
        <taxon>Pentapetalae</taxon>
        <taxon>asterids</taxon>
        <taxon>campanulids</taxon>
        <taxon>Apiales</taxon>
        <taxon>Apiaceae</taxon>
        <taxon>Apioideae</taxon>
        <taxon>Scandiceae</taxon>
        <taxon>Daucinae</taxon>
        <taxon>Daucus</taxon>
        <taxon>Daucus sect. Daucus</taxon>
    </lineage>
</organism>
<keyword evidence="1" id="KW-0547">Nucleotide-binding</keyword>